<keyword evidence="2" id="KW-1185">Reference proteome</keyword>
<comment type="caution">
    <text evidence="1">The sequence shown here is derived from an EMBL/GenBank/DDBJ whole genome shotgun (WGS) entry which is preliminary data.</text>
</comment>
<dbReference type="EMBL" id="JAPHNI010000054">
    <property type="protein sequence ID" value="KAJ8117395.1"/>
    <property type="molecule type" value="Genomic_DNA"/>
</dbReference>
<reference evidence="1" key="1">
    <citation type="submission" date="2022-11" db="EMBL/GenBank/DDBJ databases">
        <title>Genome Sequence of Boeremia exigua.</title>
        <authorList>
            <person name="Buettner E."/>
        </authorList>
    </citation>
    <scope>NUCLEOTIDE SEQUENCE</scope>
    <source>
        <strain evidence="1">CU02</strain>
    </source>
</reference>
<proteinExistence type="predicted"/>
<accession>A0ACC2IQ92</accession>
<evidence type="ECO:0000313" key="1">
    <source>
        <dbReference type="EMBL" id="KAJ8117395.1"/>
    </source>
</evidence>
<protein>
    <submittedName>
        <fullName evidence="1">Uncharacterized protein</fullName>
    </submittedName>
</protein>
<dbReference type="Proteomes" id="UP001153331">
    <property type="component" value="Unassembled WGS sequence"/>
</dbReference>
<organism evidence="1 2">
    <name type="scientific">Boeremia exigua</name>
    <dbReference type="NCBI Taxonomy" id="749465"/>
    <lineage>
        <taxon>Eukaryota</taxon>
        <taxon>Fungi</taxon>
        <taxon>Dikarya</taxon>
        <taxon>Ascomycota</taxon>
        <taxon>Pezizomycotina</taxon>
        <taxon>Dothideomycetes</taxon>
        <taxon>Pleosporomycetidae</taxon>
        <taxon>Pleosporales</taxon>
        <taxon>Pleosporineae</taxon>
        <taxon>Didymellaceae</taxon>
        <taxon>Boeremia</taxon>
    </lineage>
</organism>
<gene>
    <name evidence="1" type="ORF">OPT61_g1386</name>
</gene>
<name>A0ACC2IQ92_9PLEO</name>
<evidence type="ECO:0000313" key="2">
    <source>
        <dbReference type="Proteomes" id="UP001153331"/>
    </source>
</evidence>
<sequence length="1248" mass="139644">MNSVHTCTLADVQVSLSRSPATKNAAFHQSTPKACACCDLRPSCPGENGEQWLLEASEARHVCDMDDDAVARKPEAQGRATVASRVRGRTIRLLNIEPGDIDSPLCCALQERSLDDDTTSYNALSYCWGIGESPVEITCNSQPLLITPNLHSVLFEYRRRGVNTPLWVDAVCIDQSNVAERTSQVRMMQAIYSQAARVVVWLGEAADTDAMAVEVLKAIYAPWATYRDPTSGRAIPLFTGQNDANHDANLAGRVPDAYFDALAAFLLRPWFSRIWIVQELVCARDLSIWCGEATFNEDFPILEAAAHMLTMHNCNTKTQLATTVLKDQNAQGVGRSNLMCAGRLWSFKALRNNGQSSILMYLLLTRCFKATEPRDKIFALIGLAEDIAEDFVDYSKSYKDVVQELSHMVLDGRIPTTSGSILDLLTCITRDEEDDLSGPSWVVDWLRLQDSLYTPLMKQYPSERPTISRDSEVRFLETDGGETLHAYGIVFDRIAHIVPSPVSMRQLVPQSEFLNLQHLPSFMAWHDEAMNVVATTLTDPEGVYRASGEPFYDAFWRTLCCNRSADKPTQPPPDDSGYVAWRGLIALHKSRSDIEAKFRRTCTFRRRLSHYATTAIITGLTYYFRRHKLLFVALPLTLPTLLSYVNKVWDMTLQILLHNLIQEFVQQSTQVQIDQRDFENSHSQWTQGRQFALTQQGRMGWVPLAARVGDNVGLFAGCRIPFVLRAFETGYKVVGDAYMHVPEELWMAYECAIDGAKFWAFQSIELSEMGTLARFGSSAEMECHTISRSVWNFAALSCIVIMSTIQTQEILTPLARGLRVSATLEINELVQQRLNAGKSVVHLGFGEATFPIQKDVLQAHRDASSDTSYLPVAGLPKLRESIAKFQTRRFCSYIKPDQVVVAPGSKPLLFALFDILDGDVLLPRPSWVSYEPQVLHAGKQLFWVETDKHDRHTISAESLKTSYDNAIASGGDPRIMLINSPSNPTGQVFDDSTIEIIHDFCRERLITLISDEIYSDISFSSDATPSPAARGRLEQSQLIITGGLSKTYSAGGWRVGFAIFPNTDFGIKVQKAILAYASECWSAASAPAQAAAAVAFDTTPEMDTYRQQVALTHKICTLKLYHVLKECGLDVPEPKGAFYVYPSFHPYTEQLERIGIRSSKQLSRWLIEQCGIAALPGEVFGEQDEGIREGRYRLRMATSYLYFKDQEDRYSQGYQLLCQNSETAKVPTSELVDEASEAIRKAVERLQG</sequence>